<sequence length="417" mass="45752">MIGDETDVLIVGAGIAGLTAAKVLKAAGKTIKILEATASIGGRVKTDEQDGFLLDHGFQVLLTAYPEAKRFLDYEALDLRKFDPGALILTEKRVSQIGDPLRQPSTLWKTLFFPAGTLADKVKILALKLRLSGKSIDSVFSEHETTTLSYLKNKGFSDQIISFFFRPFMTGIFLENELNTSSRMFEFVFKMFSEGDTVIPARGMGMIPKQLAEGLTADELELNQNVSFVENNFVTTTTGSIYYAKNILLTAAKSPNKLIPLNGSSKKPNSVVCIYFASAKPPFTEPLIALNTLSNKLVNNVAIMDQISPAYSSTGQSLISVTLIGDDEANTSPEIIPKVLDELKQWYPGSPTWKHIKTYFIPYALPNDEHVCNDPEPSTLRISENCFCCGDYLLNGSINAAMKSGRLTAEAIIKTMN</sequence>
<dbReference type="Gene3D" id="3.50.50.60">
    <property type="entry name" value="FAD/NAD(P)-binding domain"/>
    <property type="match status" value="1"/>
</dbReference>
<keyword evidence="3" id="KW-1185">Reference proteome</keyword>
<dbReference type="InterPro" id="IPR002937">
    <property type="entry name" value="Amino_oxidase"/>
</dbReference>
<dbReference type="RefSeq" id="WP_128533447.1">
    <property type="nucleotide sequence ID" value="NZ_SBIW01000003.1"/>
</dbReference>
<dbReference type="AlphaFoldDB" id="A0A444MQV3"/>
<dbReference type="InterPro" id="IPR036188">
    <property type="entry name" value="FAD/NAD-bd_sf"/>
</dbReference>
<accession>A0A444MQV3</accession>
<gene>
    <name evidence="2" type="ORF">EPL05_08125</name>
</gene>
<evidence type="ECO:0000313" key="2">
    <source>
        <dbReference type="EMBL" id="RWY54012.1"/>
    </source>
</evidence>
<dbReference type="Proteomes" id="UP000286701">
    <property type="component" value="Unassembled WGS sequence"/>
</dbReference>
<organism evidence="2 3">
    <name type="scientific">Mucilaginibacter gilvus</name>
    <dbReference type="NCBI Taxonomy" id="2305909"/>
    <lineage>
        <taxon>Bacteria</taxon>
        <taxon>Pseudomonadati</taxon>
        <taxon>Bacteroidota</taxon>
        <taxon>Sphingobacteriia</taxon>
        <taxon>Sphingobacteriales</taxon>
        <taxon>Sphingobacteriaceae</taxon>
        <taxon>Mucilaginibacter</taxon>
    </lineage>
</organism>
<evidence type="ECO:0000313" key="3">
    <source>
        <dbReference type="Proteomes" id="UP000286701"/>
    </source>
</evidence>
<evidence type="ECO:0000259" key="1">
    <source>
        <dbReference type="Pfam" id="PF01593"/>
    </source>
</evidence>
<proteinExistence type="predicted"/>
<dbReference type="EMBL" id="SBIW01000003">
    <property type="protein sequence ID" value="RWY54012.1"/>
    <property type="molecule type" value="Genomic_DNA"/>
</dbReference>
<reference evidence="2 3" key="1">
    <citation type="submission" date="2019-01" db="EMBL/GenBank/DDBJ databases">
        <title>Mucilaginibacter antarcticum sp. nov., isolated from antarctic soil.</title>
        <authorList>
            <person name="Yan Y.-Q."/>
            <person name="Du Z.-J."/>
        </authorList>
    </citation>
    <scope>NUCLEOTIDE SEQUENCE [LARGE SCALE GENOMIC DNA]</scope>
    <source>
        <strain evidence="2 3">F01003</strain>
    </source>
</reference>
<dbReference type="SUPFAM" id="SSF51905">
    <property type="entry name" value="FAD/NAD(P)-binding domain"/>
    <property type="match status" value="1"/>
</dbReference>
<dbReference type="OrthoDB" id="9806565at2"/>
<feature type="domain" description="Amine oxidase" evidence="1">
    <location>
        <begin position="15"/>
        <end position="413"/>
    </location>
</feature>
<dbReference type="GO" id="GO:0016491">
    <property type="term" value="F:oxidoreductase activity"/>
    <property type="evidence" value="ECO:0007669"/>
    <property type="project" value="InterPro"/>
</dbReference>
<dbReference type="Pfam" id="PF01593">
    <property type="entry name" value="Amino_oxidase"/>
    <property type="match status" value="1"/>
</dbReference>
<comment type="caution">
    <text evidence="2">The sequence shown here is derived from an EMBL/GenBank/DDBJ whole genome shotgun (WGS) entry which is preliminary data.</text>
</comment>
<name>A0A444MQV3_9SPHI</name>
<dbReference type="PANTHER" id="PTHR42841">
    <property type="entry name" value="AMINE OXIDASE"/>
    <property type="match status" value="1"/>
</dbReference>
<protein>
    <submittedName>
        <fullName evidence="2">FAD-dependent oxidoreductase</fullName>
    </submittedName>
</protein>